<dbReference type="EMBL" id="CM042029">
    <property type="protein sequence ID" value="KAI3793942.1"/>
    <property type="molecule type" value="Genomic_DNA"/>
</dbReference>
<dbReference type="Proteomes" id="UP001056120">
    <property type="component" value="Linkage Group LG12"/>
</dbReference>
<evidence type="ECO:0000313" key="1">
    <source>
        <dbReference type="EMBL" id="KAI3793942.1"/>
    </source>
</evidence>
<keyword evidence="2" id="KW-1185">Reference proteome</keyword>
<sequence>MPSSKNSRFQMGRQQQTYPSETTTGITKRCSRKQVIDEKSCRYCMASVIADCVAVCCCPCAVVNFFTLTFLKLPWMMGRKCLGSKKKKKKLKNEDSGKVPAIEEEEEESGSCKYSARFEAERVWLELYKVDNLGFGRVSFNGIHALG</sequence>
<name>A0ACB9HDY1_9ASTR</name>
<protein>
    <submittedName>
        <fullName evidence="1">Uncharacterized protein</fullName>
    </submittedName>
</protein>
<comment type="caution">
    <text evidence="1">The sequence shown here is derived from an EMBL/GenBank/DDBJ whole genome shotgun (WGS) entry which is preliminary data.</text>
</comment>
<proteinExistence type="predicted"/>
<evidence type="ECO:0000313" key="2">
    <source>
        <dbReference type="Proteomes" id="UP001056120"/>
    </source>
</evidence>
<accession>A0ACB9HDY1</accession>
<organism evidence="1 2">
    <name type="scientific">Smallanthus sonchifolius</name>
    <dbReference type="NCBI Taxonomy" id="185202"/>
    <lineage>
        <taxon>Eukaryota</taxon>
        <taxon>Viridiplantae</taxon>
        <taxon>Streptophyta</taxon>
        <taxon>Embryophyta</taxon>
        <taxon>Tracheophyta</taxon>
        <taxon>Spermatophyta</taxon>
        <taxon>Magnoliopsida</taxon>
        <taxon>eudicotyledons</taxon>
        <taxon>Gunneridae</taxon>
        <taxon>Pentapetalae</taxon>
        <taxon>asterids</taxon>
        <taxon>campanulids</taxon>
        <taxon>Asterales</taxon>
        <taxon>Asteraceae</taxon>
        <taxon>Asteroideae</taxon>
        <taxon>Heliantheae alliance</taxon>
        <taxon>Millerieae</taxon>
        <taxon>Smallanthus</taxon>
    </lineage>
</organism>
<reference evidence="1 2" key="2">
    <citation type="journal article" date="2022" name="Mol. Ecol. Resour.">
        <title>The genomes of chicory, endive, great burdock and yacon provide insights into Asteraceae paleo-polyploidization history and plant inulin production.</title>
        <authorList>
            <person name="Fan W."/>
            <person name="Wang S."/>
            <person name="Wang H."/>
            <person name="Wang A."/>
            <person name="Jiang F."/>
            <person name="Liu H."/>
            <person name="Zhao H."/>
            <person name="Xu D."/>
            <person name="Zhang Y."/>
        </authorList>
    </citation>
    <scope>NUCLEOTIDE SEQUENCE [LARGE SCALE GENOMIC DNA]</scope>
    <source>
        <strain evidence="2">cv. Yunnan</strain>
        <tissue evidence="1">Leaves</tissue>
    </source>
</reference>
<gene>
    <name evidence="1" type="ORF">L1987_36565</name>
</gene>
<reference evidence="2" key="1">
    <citation type="journal article" date="2022" name="Mol. Ecol. Resour.">
        <title>The genomes of chicory, endive, great burdock and yacon provide insights into Asteraceae palaeo-polyploidization history and plant inulin production.</title>
        <authorList>
            <person name="Fan W."/>
            <person name="Wang S."/>
            <person name="Wang H."/>
            <person name="Wang A."/>
            <person name="Jiang F."/>
            <person name="Liu H."/>
            <person name="Zhao H."/>
            <person name="Xu D."/>
            <person name="Zhang Y."/>
        </authorList>
    </citation>
    <scope>NUCLEOTIDE SEQUENCE [LARGE SCALE GENOMIC DNA]</scope>
    <source>
        <strain evidence="2">cv. Yunnan</strain>
    </source>
</reference>